<evidence type="ECO:0000256" key="1">
    <source>
        <dbReference type="ARBA" id="ARBA00023274"/>
    </source>
</evidence>
<protein>
    <submittedName>
        <fullName evidence="3">Protein argonaute 5</fullName>
    </submittedName>
</protein>
<dbReference type="PROSITE" id="PS50822">
    <property type="entry name" value="PIWI"/>
    <property type="match status" value="1"/>
</dbReference>
<dbReference type="AlphaFoldDB" id="A0AAW2QPE6"/>
<dbReference type="EMBL" id="JACGWK010000002">
    <property type="protein sequence ID" value="KAL0369585.1"/>
    <property type="molecule type" value="Genomic_DNA"/>
</dbReference>
<dbReference type="GO" id="GO:0003676">
    <property type="term" value="F:nucleic acid binding"/>
    <property type="evidence" value="ECO:0007669"/>
    <property type="project" value="InterPro"/>
</dbReference>
<dbReference type="InterPro" id="IPR012337">
    <property type="entry name" value="RNaseH-like_sf"/>
</dbReference>
<evidence type="ECO:0000313" key="3">
    <source>
        <dbReference type="EMBL" id="KAL0369585.1"/>
    </source>
</evidence>
<evidence type="ECO:0000259" key="2">
    <source>
        <dbReference type="PROSITE" id="PS50822"/>
    </source>
</evidence>
<reference evidence="3" key="1">
    <citation type="submission" date="2020-06" db="EMBL/GenBank/DDBJ databases">
        <authorList>
            <person name="Li T."/>
            <person name="Hu X."/>
            <person name="Zhang T."/>
            <person name="Song X."/>
            <person name="Zhang H."/>
            <person name="Dai N."/>
            <person name="Sheng W."/>
            <person name="Hou X."/>
            <person name="Wei L."/>
        </authorList>
    </citation>
    <scope>NUCLEOTIDE SEQUENCE</scope>
    <source>
        <strain evidence="3">G01</strain>
        <tissue evidence="3">Leaf</tissue>
    </source>
</reference>
<dbReference type="PANTHER" id="PTHR22891">
    <property type="entry name" value="EUKARYOTIC TRANSLATION INITIATION FACTOR 2C"/>
    <property type="match status" value="1"/>
</dbReference>
<dbReference type="CDD" id="cd02846">
    <property type="entry name" value="PAZ_argonaute_like"/>
    <property type="match status" value="1"/>
</dbReference>
<dbReference type="SUPFAM" id="SSF101690">
    <property type="entry name" value="PAZ domain"/>
    <property type="match status" value="1"/>
</dbReference>
<dbReference type="Gene3D" id="2.170.260.10">
    <property type="entry name" value="paz domain"/>
    <property type="match status" value="1"/>
</dbReference>
<feature type="domain" description="Piwi" evidence="2">
    <location>
        <begin position="289"/>
        <end position="506"/>
    </location>
</feature>
<dbReference type="InterPro" id="IPR036085">
    <property type="entry name" value="PAZ_dom_sf"/>
</dbReference>
<keyword evidence="1" id="KW-0687">Ribonucleoprotein</keyword>
<comment type="caution">
    <text evidence="3">The sequence shown here is derived from an EMBL/GenBank/DDBJ whole genome shotgun (WGS) entry which is preliminary data.</text>
</comment>
<dbReference type="InterPro" id="IPR036397">
    <property type="entry name" value="RNaseH_sf"/>
</dbReference>
<dbReference type="Pfam" id="PF02171">
    <property type="entry name" value="Piwi"/>
    <property type="match status" value="1"/>
</dbReference>
<dbReference type="SMART" id="SM00950">
    <property type="entry name" value="Piwi"/>
    <property type="match status" value="1"/>
</dbReference>
<name>A0AAW2QPE6_9LAMI</name>
<dbReference type="InterPro" id="IPR003165">
    <property type="entry name" value="Piwi"/>
</dbReference>
<reference evidence="3" key="2">
    <citation type="journal article" date="2024" name="Plant">
        <title>Genomic evolution and insights into agronomic trait innovations of Sesamum species.</title>
        <authorList>
            <person name="Miao H."/>
            <person name="Wang L."/>
            <person name="Qu L."/>
            <person name="Liu H."/>
            <person name="Sun Y."/>
            <person name="Le M."/>
            <person name="Wang Q."/>
            <person name="Wei S."/>
            <person name="Zheng Y."/>
            <person name="Lin W."/>
            <person name="Duan Y."/>
            <person name="Cao H."/>
            <person name="Xiong S."/>
            <person name="Wang X."/>
            <person name="Wei L."/>
            <person name="Li C."/>
            <person name="Ma Q."/>
            <person name="Ju M."/>
            <person name="Zhao R."/>
            <person name="Li G."/>
            <person name="Mu C."/>
            <person name="Tian Q."/>
            <person name="Mei H."/>
            <person name="Zhang T."/>
            <person name="Gao T."/>
            <person name="Zhang H."/>
        </authorList>
    </citation>
    <scope>NUCLEOTIDE SEQUENCE</scope>
    <source>
        <strain evidence="3">G01</strain>
    </source>
</reference>
<organism evidence="3">
    <name type="scientific">Sesamum angustifolium</name>
    <dbReference type="NCBI Taxonomy" id="2727405"/>
    <lineage>
        <taxon>Eukaryota</taxon>
        <taxon>Viridiplantae</taxon>
        <taxon>Streptophyta</taxon>
        <taxon>Embryophyta</taxon>
        <taxon>Tracheophyta</taxon>
        <taxon>Spermatophyta</taxon>
        <taxon>Magnoliopsida</taxon>
        <taxon>eudicotyledons</taxon>
        <taxon>Gunneridae</taxon>
        <taxon>Pentapetalae</taxon>
        <taxon>asterids</taxon>
        <taxon>lamiids</taxon>
        <taxon>Lamiales</taxon>
        <taxon>Pedaliaceae</taxon>
        <taxon>Sesamum</taxon>
    </lineage>
</organism>
<dbReference type="GO" id="GO:1990904">
    <property type="term" value="C:ribonucleoprotein complex"/>
    <property type="evidence" value="ECO:0007669"/>
    <property type="project" value="UniProtKB-KW"/>
</dbReference>
<gene>
    <name evidence="3" type="ORF">Sangu_0276600</name>
</gene>
<accession>A0AAW2QPE6</accession>
<proteinExistence type="predicted"/>
<dbReference type="SUPFAM" id="SSF53098">
    <property type="entry name" value="Ribonuclease H-like"/>
    <property type="match status" value="1"/>
</dbReference>
<dbReference type="Gene3D" id="3.30.420.10">
    <property type="entry name" value="Ribonuclease H-like superfamily/Ribonuclease H"/>
    <property type="match status" value="1"/>
</dbReference>
<sequence length="538" mass="61061">MSRCSSPGNQQQLRSCWTVLLFSRVGRMGELGNGLEYWKDMSARAFFEPILVSEYVFKYFDRDLTRPLSDQDRLKVPGRVEQRICCQYFRQKYNIVLHYPFLPAIQAGSSVKPVSIPMEMVKHNNYNNDILVKEFGMQVRLNNFNRGTGLPAPVLKYHETGRQTVIEPRVGQWNMIDKEFNPRPLVPIRSAHPGQIEKSLSDVHAESSTKFVSMKLTGKQLQLLIIILPDASGSYGGGRIPSGTADTGKCILLTAGISDRAHLIVLPSWRMSTHPNPGEDSSPSIAAGVSAQATGEEMIQDLYTEKRSQRFFCRELLIAFYKSTGQKPHRIIFYRTISQVLLHEMEAIRKACVSIEEQYLPKVTFVVVQKRHHTRLFPADHGDKRTTDRSGNILPGTVVRYPEYVIPMSLIFTFVAMQGFRELAVQPITMFYTTRIGHQDGPPNLTNTCLYKHFYVEFVIGLDFSHYIKSTLLFIFQYARCTRSVSIVPPAYYAHLAAFRARYYIEGSDLSDSESTAAGSGGVQGIRTERSPFAWIKR</sequence>